<dbReference type="PANTHER" id="PTHR43135">
    <property type="entry name" value="ALPHA-D-RIBOSE 1-METHYLPHOSPHONATE 5-TRIPHOSPHATE DIPHOSPHATASE"/>
    <property type="match status" value="1"/>
</dbReference>
<name>A0A0U1L0B3_9FIRM</name>
<dbReference type="SUPFAM" id="SSF51338">
    <property type="entry name" value="Composite domain of metallo-dependent hydrolases"/>
    <property type="match status" value="1"/>
</dbReference>
<evidence type="ECO:0000313" key="2">
    <source>
        <dbReference type="EMBL" id="CQR72364.1"/>
    </source>
</evidence>
<sequence length="387" mass="39762">MTITVITNIGTLLSGDINQPILDSNTLVIDVEAGKICEIGTNDLLAKYPGCKVIDAGGLTVMPGLIDSHVHPVIGDYTPRQKMSDFINSSLHGGVTTMISAGECHTPGRPTDPAGVKALAVLASKSFAKQRPGGVKLHGGAVILEQGLTEADFAEMAAAGVWLVGEVGLGSVKKPADAAPMVKWAKKQGMKVMMHTGGTSIPGSSTVTADDVIQVAPHVVSHINGGPTAISPAEIRKLVEQTDFALEIVQCGNLKAADLVVRQLSERNQLHRVIIGNDAPSGTGVIPLGILRTITQLASMSGVPAAQAVAMATGNTAQVYSLNTGSIAPGKEADLVIIDKPMGSVGEDALTAMEAGDLPAVALVIVDGKVLVTKSRNTPPPAGKVII</sequence>
<organism evidence="2 3">
    <name type="scientific">Sporomusa ovata</name>
    <dbReference type="NCBI Taxonomy" id="2378"/>
    <lineage>
        <taxon>Bacteria</taxon>
        <taxon>Bacillati</taxon>
        <taxon>Bacillota</taxon>
        <taxon>Negativicutes</taxon>
        <taxon>Selenomonadales</taxon>
        <taxon>Sporomusaceae</taxon>
        <taxon>Sporomusa</taxon>
    </lineage>
</organism>
<dbReference type="EMBL" id="CTRP01000010">
    <property type="protein sequence ID" value="CQR72364.1"/>
    <property type="molecule type" value="Genomic_DNA"/>
</dbReference>
<feature type="domain" description="Amidohydrolase-related" evidence="1">
    <location>
        <begin position="273"/>
        <end position="370"/>
    </location>
</feature>
<dbReference type="EC" id="3.5.2.18" evidence="2"/>
<dbReference type="Gene3D" id="3.20.20.140">
    <property type="entry name" value="Metal-dependent hydrolases"/>
    <property type="match status" value="1"/>
</dbReference>
<keyword evidence="2" id="KW-0378">Hydrolase</keyword>
<dbReference type="Gene3D" id="2.30.40.10">
    <property type="entry name" value="Urease, subunit C, domain 1"/>
    <property type="match status" value="1"/>
</dbReference>
<keyword evidence="3" id="KW-1185">Reference proteome</keyword>
<evidence type="ECO:0000259" key="1">
    <source>
        <dbReference type="Pfam" id="PF01979"/>
    </source>
</evidence>
<dbReference type="InterPro" id="IPR011059">
    <property type="entry name" value="Metal-dep_hydrolase_composite"/>
</dbReference>
<accession>A0A0U1L0B3</accession>
<dbReference type="PANTHER" id="PTHR43135:SF3">
    <property type="entry name" value="ALPHA-D-RIBOSE 1-METHYLPHOSPHONATE 5-TRIPHOSPHATE DIPHOSPHATASE"/>
    <property type="match status" value="1"/>
</dbReference>
<gene>
    <name evidence="2" type="ORF">SpAn4DRAFT_2824</name>
</gene>
<reference evidence="3" key="1">
    <citation type="submission" date="2015-03" db="EMBL/GenBank/DDBJ databases">
        <authorList>
            <person name="Nijsse Bart"/>
        </authorList>
    </citation>
    <scope>NUCLEOTIDE SEQUENCE [LARGE SCALE GENOMIC DNA]</scope>
</reference>
<dbReference type="CDD" id="cd01292">
    <property type="entry name" value="metallo-dependent_hydrolases"/>
    <property type="match status" value="1"/>
</dbReference>
<protein>
    <submittedName>
        <fullName evidence="2">Enamidase</fullName>
        <ecNumber evidence="2">3.5.2.18</ecNumber>
    </submittedName>
</protein>
<dbReference type="InterPro" id="IPR051781">
    <property type="entry name" value="Metallo-dep_Hydrolase"/>
</dbReference>
<dbReference type="InterPro" id="IPR006680">
    <property type="entry name" value="Amidohydro-rel"/>
</dbReference>
<proteinExistence type="predicted"/>
<evidence type="ECO:0000313" key="3">
    <source>
        <dbReference type="Proteomes" id="UP000049855"/>
    </source>
</evidence>
<dbReference type="RefSeq" id="WP_021167083.1">
    <property type="nucleotide sequence ID" value="NZ_CTRP01000010.1"/>
</dbReference>
<dbReference type="InterPro" id="IPR032466">
    <property type="entry name" value="Metal_Hydrolase"/>
</dbReference>
<dbReference type="SUPFAM" id="SSF51556">
    <property type="entry name" value="Metallo-dependent hydrolases"/>
    <property type="match status" value="1"/>
</dbReference>
<dbReference type="AlphaFoldDB" id="A0A0U1L0B3"/>
<dbReference type="Proteomes" id="UP000049855">
    <property type="component" value="Unassembled WGS sequence"/>
</dbReference>
<dbReference type="Pfam" id="PF01979">
    <property type="entry name" value="Amidohydro_1"/>
    <property type="match status" value="1"/>
</dbReference>
<dbReference type="GO" id="GO:0043792">
    <property type="term" value="F:enamidase activity"/>
    <property type="evidence" value="ECO:0007669"/>
    <property type="project" value="UniProtKB-EC"/>
</dbReference>